<keyword evidence="2" id="KW-1185">Reference proteome</keyword>
<evidence type="ECO:0000313" key="1">
    <source>
        <dbReference type="EMBL" id="KAG8002334.1"/>
    </source>
</evidence>
<evidence type="ECO:0000313" key="2">
    <source>
        <dbReference type="Proteomes" id="UP000805704"/>
    </source>
</evidence>
<accession>A0ACB7EJW4</accession>
<comment type="caution">
    <text evidence="1">The sequence shown here is derived from an EMBL/GenBank/DDBJ whole genome shotgun (WGS) entry which is preliminary data.</text>
</comment>
<protein>
    <submittedName>
        <fullName evidence="1">Uncharacterized protein</fullName>
    </submittedName>
</protein>
<dbReference type="Proteomes" id="UP000805704">
    <property type="component" value="Chromosome 6"/>
</dbReference>
<name>A0ACB7EJW4_NIBAL</name>
<organism evidence="1 2">
    <name type="scientific">Nibea albiflora</name>
    <name type="common">Yellow drum</name>
    <name type="synonym">Corvina albiflora</name>
    <dbReference type="NCBI Taxonomy" id="240163"/>
    <lineage>
        <taxon>Eukaryota</taxon>
        <taxon>Metazoa</taxon>
        <taxon>Chordata</taxon>
        <taxon>Craniata</taxon>
        <taxon>Vertebrata</taxon>
        <taxon>Euteleostomi</taxon>
        <taxon>Actinopterygii</taxon>
        <taxon>Neopterygii</taxon>
        <taxon>Teleostei</taxon>
        <taxon>Neoteleostei</taxon>
        <taxon>Acanthomorphata</taxon>
        <taxon>Eupercaria</taxon>
        <taxon>Sciaenidae</taxon>
        <taxon>Nibea</taxon>
    </lineage>
</organism>
<dbReference type="EMBL" id="CM024794">
    <property type="protein sequence ID" value="KAG8002334.1"/>
    <property type="molecule type" value="Genomic_DNA"/>
</dbReference>
<sequence length="265" mass="29382">MKKREQYVEAQRKREYGRREEGLYAELRAQPSKPPVVRKKVLLRSQSLEEEPYDMRASHQLEPPYAQKGHQRGMKELEELEVKGATESRGEPVPSEQQVEPGDWVYVRVFKKSYSPTYPAPSSSADQQDLVQSSTTSPSPTTPAPPVAPRLIPWSPDKSEPPATPVRVRNEEPIPSSAAAPASSVPVTRSRLCELMESVSSPTTEDSEDDYYPPAPAPPRPPRPQPPIMPTVITAPQVQPVPLQPRPEPPSRDDSPPGPNVINPV</sequence>
<gene>
    <name evidence="1" type="ORF">GBF38_012796</name>
</gene>
<reference evidence="1" key="1">
    <citation type="submission" date="2020-04" db="EMBL/GenBank/DDBJ databases">
        <title>A chromosome-scale assembly and high-density genetic map of the yellow drum (Nibea albiflora) genome.</title>
        <authorList>
            <person name="Xu D."/>
            <person name="Zhang W."/>
            <person name="Chen R."/>
            <person name="Tan P."/>
            <person name="Wang L."/>
            <person name="Song H."/>
            <person name="Tian L."/>
            <person name="Zhu Q."/>
            <person name="Wang B."/>
        </authorList>
    </citation>
    <scope>NUCLEOTIDE SEQUENCE</scope>
    <source>
        <strain evidence="1">ZJHYS-2018</strain>
    </source>
</reference>
<proteinExistence type="predicted"/>